<keyword evidence="3" id="KW-0732">Signal</keyword>
<evidence type="ECO:0000313" key="5">
    <source>
        <dbReference type="EMBL" id="KAG1893692.1"/>
    </source>
</evidence>
<dbReference type="InterPro" id="IPR014001">
    <property type="entry name" value="Helicase_ATP-bd"/>
</dbReference>
<dbReference type="AlphaFoldDB" id="A0AAD4DTY1"/>
<evidence type="ECO:0000256" key="2">
    <source>
        <dbReference type="ARBA" id="ARBA00022840"/>
    </source>
</evidence>
<gene>
    <name evidence="5" type="ORF">F5891DRAFT_962549</name>
</gene>
<dbReference type="SUPFAM" id="SSF52540">
    <property type="entry name" value="P-loop containing nucleoside triphosphate hydrolases"/>
    <property type="match status" value="2"/>
</dbReference>
<keyword evidence="2" id="KW-0067">ATP-binding</keyword>
<organism evidence="5 6">
    <name type="scientific">Suillus fuscotomentosus</name>
    <dbReference type="NCBI Taxonomy" id="1912939"/>
    <lineage>
        <taxon>Eukaryota</taxon>
        <taxon>Fungi</taxon>
        <taxon>Dikarya</taxon>
        <taxon>Basidiomycota</taxon>
        <taxon>Agaricomycotina</taxon>
        <taxon>Agaricomycetes</taxon>
        <taxon>Agaricomycetidae</taxon>
        <taxon>Boletales</taxon>
        <taxon>Suillineae</taxon>
        <taxon>Suillaceae</taxon>
        <taxon>Suillus</taxon>
    </lineage>
</organism>
<evidence type="ECO:0000313" key="6">
    <source>
        <dbReference type="Proteomes" id="UP001195769"/>
    </source>
</evidence>
<keyword evidence="6" id="KW-1185">Reference proteome</keyword>
<feature type="domain" description="Helicase ATP-binding" evidence="4">
    <location>
        <begin position="352"/>
        <end position="603"/>
    </location>
</feature>
<evidence type="ECO:0000259" key="4">
    <source>
        <dbReference type="SMART" id="SM00487"/>
    </source>
</evidence>
<dbReference type="GeneID" id="64670215"/>
<dbReference type="InterPro" id="IPR000330">
    <property type="entry name" value="SNF2_N"/>
</dbReference>
<dbReference type="Gene3D" id="3.40.50.300">
    <property type="entry name" value="P-loop containing nucleotide triphosphate hydrolases"/>
    <property type="match status" value="2"/>
</dbReference>
<feature type="signal peptide" evidence="3">
    <location>
        <begin position="1"/>
        <end position="35"/>
    </location>
</feature>
<reference evidence="5" key="1">
    <citation type="journal article" date="2020" name="New Phytol.">
        <title>Comparative genomics reveals dynamic genome evolution in host specialist ectomycorrhizal fungi.</title>
        <authorList>
            <person name="Lofgren L.A."/>
            <person name="Nguyen N.H."/>
            <person name="Vilgalys R."/>
            <person name="Ruytinx J."/>
            <person name="Liao H.L."/>
            <person name="Branco S."/>
            <person name="Kuo A."/>
            <person name="LaButti K."/>
            <person name="Lipzen A."/>
            <person name="Andreopoulos W."/>
            <person name="Pangilinan J."/>
            <person name="Riley R."/>
            <person name="Hundley H."/>
            <person name="Na H."/>
            <person name="Barry K."/>
            <person name="Grigoriev I.V."/>
            <person name="Stajich J.E."/>
            <person name="Kennedy P.G."/>
        </authorList>
    </citation>
    <scope>NUCLEOTIDE SEQUENCE</scope>
    <source>
        <strain evidence="5">FC203</strain>
    </source>
</reference>
<dbReference type="EMBL" id="JABBWK010000092">
    <property type="protein sequence ID" value="KAG1893692.1"/>
    <property type="molecule type" value="Genomic_DNA"/>
</dbReference>
<dbReference type="SMART" id="SM00487">
    <property type="entry name" value="DEXDc"/>
    <property type="match status" value="1"/>
</dbReference>
<keyword evidence="5" id="KW-0378">Hydrolase</keyword>
<dbReference type="RefSeq" id="XP_041219268.1">
    <property type="nucleotide sequence ID" value="XM_041375917.1"/>
</dbReference>
<dbReference type="GO" id="GO:0005524">
    <property type="term" value="F:ATP binding"/>
    <property type="evidence" value="ECO:0007669"/>
    <property type="project" value="InterPro"/>
</dbReference>
<dbReference type="Pfam" id="PF00176">
    <property type="entry name" value="SNF2-rel_dom"/>
    <property type="match status" value="1"/>
</dbReference>
<protein>
    <submittedName>
        <fullName evidence="5">P-loop containing nucleoside triphosphate hydrolase protein</fullName>
    </submittedName>
</protein>
<feature type="chain" id="PRO_5042147622" evidence="3">
    <location>
        <begin position="36"/>
        <end position="865"/>
    </location>
</feature>
<dbReference type="InterPro" id="IPR027417">
    <property type="entry name" value="P-loop_NTPase"/>
</dbReference>
<sequence length="865" mass="97425">MPSTSLQLALIALWVAKPDLLWLNATWQTLTGINGEPWMHDHETDLQAHSTFVDEWTVAQARAVQKFMTNCQARKDSLVQYFAQRNDDDADGRTLWNKWVKEHWAKTWKLNAIIDDVFAQENCSPHEVLVRHGITNQQEFPLLREAQVEMAVSKKLSFTLFGDDAFTSGDFLCTPIATFITHIAGPDARPTMAHLRGYMRRVESYVKLLSLFKDPESLQKMEERRQCLVAMLATAKRDSTAGAIQRLPKVLREALEKLATEAEVKELEALIHATLDTATPGDEVHIDFEETITLTDWRSGVEEYAGCSVDDLWQQLGVQQLPFFQTCTDPDGMISPWTEEGQAWLDDTVNGVTLAPRWHQLVGILRMVDRALMGEPVMLMDGVGIGKTMQAVAVVASLAHYQEYYKKHNRFPGKFASRKCTKTGGNLPDLPTVIICPPNLHHQWIGEIERYLRRATFDVLPYVGKYDSRKDWWSKVWAKCQQPLCRRVVLATTLAIQDDAATIFGDGPREDPGRPRKSARYDQVHDKTIYGRDYGMMIVDEAHVVRKYNKVHLACRGLSQRCLIVVAMTATPVTTKPAAGVEGSVLRGLLVGAENPDRAQDEYGPVMKKWMGQMRGWFAPAIILRNLDSVDNTGTKILGLPPCHDHTLRMHLLPWEMSNLREIAKGYLQDSPVVGVGAASRVRPHKSVKLDVLGQLVSYHLMEDDRPPLEMDEKGRVLVPNPGFQTPASVSDKKDPDRIVVYSAFPSSNQAILDILDLHGILAVELNGKTPMHRRKAVLESFRVSTRESGPRVLILSGVGADTLWSEQDDRQLRGRIYRHPQTKLVHIYRAIALRTADVFLNNISFSKGAMHEAFIGADKEISKL</sequence>
<accession>A0AAD4DTY1</accession>
<keyword evidence="1" id="KW-0547">Nucleotide-binding</keyword>
<dbReference type="GO" id="GO:0016787">
    <property type="term" value="F:hydrolase activity"/>
    <property type="evidence" value="ECO:0007669"/>
    <property type="project" value="UniProtKB-KW"/>
</dbReference>
<dbReference type="PANTHER" id="PTHR10799">
    <property type="entry name" value="SNF2/RAD54 HELICASE FAMILY"/>
    <property type="match status" value="1"/>
</dbReference>
<proteinExistence type="predicted"/>
<comment type="caution">
    <text evidence="5">The sequence shown here is derived from an EMBL/GenBank/DDBJ whole genome shotgun (WGS) entry which is preliminary data.</text>
</comment>
<evidence type="ECO:0000256" key="3">
    <source>
        <dbReference type="SAM" id="SignalP"/>
    </source>
</evidence>
<dbReference type="Proteomes" id="UP001195769">
    <property type="component" value="Unassembled WGS sequence"/>
</dbReference>
<evidence type="ECO:0000256" key="1">
    <source>
        <dbReference type="ARBA" id="ARBA00022741"/>
    </source>
</evidence>
<name>A0AAD4DTY1_9AGAM</name>